<dbReference type="Proteomes" id="UP000008068">
    <property type="component" value="Unassembled WGS sequence"/>
</dbReference>
<evidence type="ECO:0000313" key="2">
    <source>
        <dbReference type="Proteomes" id="UP000008068"/>
    </source>
</evidence>
<organism evidence="2">
    <name type="scientific">Caenorhabditis brenneri</name>
    <name type="common">Nematode worm</name>
    <dbReference type="NCBI Taxonomy" id="135651"/>
    <lineage>
        <taxon>Eukaryota</taxon>
        <taxon>Metazoa</taxon>
        <taxon>Ecdysozoa</taxon>
        <taxon>Nematoda</taxon>
        <taxon>Chromadorea</taxon>
        <taxon>Rhabditida</taxon>
        <taxon>Rhabditina</taxon>
        <taxon>Rhabditomorpha</taxon>
        <taxon>Rhabditoidea</taxon>
        <taxon>Rhabditidae</taxon>
        <taxon>Peloderinae</taxon>
        <taxon>Caenorhabditis</taxon>
    </lineage>
</organism>
<sequence>MFKIGLKFSRTKKEDEQVLVENMEGDEKRSSARSPWKLGLAKYNPLRYLRRLIPLVIGNRMKVEHAEEGFSFITDDEDRFMPNEENNMDQFENTDWSSNWFDPKFSSSVSDHKTQEEVEEICKISTIHEPMPTGVEKVAKWREDIWAPKPSTSNYGLVRADSLTTSERHIFSRVIYEATELRYSREPANAVWNYRVARRVFKNKEYIAPLMFVHPTNEKEIMTTLGSLRLNPFLDVKRDIESQDEVFLTKNHLSYIMNEQYMRREECKFPEKSLSLKRAYNIGMRRSDRRNPNSCIPILQCRKPIFGIPYNAYFTNVMDVPEPSMETIQLINEALKKTGIQVIDLRMRVEVVPGSQYKRVQRRETAHAAVHAVRRALRSLNEIKNKARYFVIYSFVLEECPFHFLQMIVRFKPGIPLNPVDWVNDGSFRFYEESGYPAKPTLENHLQLRDVVGPKAQQFLSFEEFQDLYNYMNCSEFIF</sequence>
<name>G0MWC7_CAEBE</name>
<dbReference type="EMBL" id="GL379816">
    <property type="protein sequence ID" value="EGT45973.1"/>
    <property type="molecule type" value="Genomic_DNA"/>
</dbReference>
<gene>
    <name evidence="1" type="ORF">CAEBREN_14721</name>
</gene>
<dbReference type="HOGENOM" id="CLU_570159_0_0_1"/>
<protein>
    <submittedName>
        <fullName evidence="1">Uncharacterized protein</fullName>
    </submittedName>
</protein>
<proteinExistence type="predicted"/>
<dbReference type="AlphaFoldDB" id="G0MWC7"/>
<reference evidence="2" key="1">
    <citation type="submission" date="2011-07" db="EMBL/GenBank/DDBJ databases">
        <authorList>
            <consortium name="Caenorhabditis brenneri Sequencing and Analysis Consortium"/>
            <person name="Wilson R.K."/>
        </authorList>
    </citation>
    <scope>NUCLEOTIDE SEQUENCE [LARGE SCALE GENOMIC DNA]</scope>
    <source>
        <strain evidence="2">PB2801</strain>
    </source>
</reference>
<dbReference type="eggNOG" id="ENOG502T3B4">
    <property type="taxonomic scope" value="Eukaryota"/>
</dbReference>
<keyword evidence="2" id="KW-1185">Reference proteome</keyword>
<accession>G0MWC7</accession>
<evidence type="ECO:0000313" key="1">
    <source>
        <dbReference type="EMBL" id="EGT45973.1"/>
    </source>
</evidence>
<dbReference type="InParanoid" id="G0MWC7"/>
<dbReference type="OrthoDB" id="5905246at2759"/>